<gene>
    <name evidence="1" type="ORF">LPB137_10250</name>
</gene>
<keyword evidence="2" id="KW-1185">Reference proteome</keyword>
<dbReference type="KEGG" id="alp:LPB137_10250"/>
<protein>
    <submittedName>
        <fullName evidence="1">Uncharacterized protein</fullName>
    </submittedName>
</protein>
<proteinExistence type="predicted"/>
<dbReference type="EMBL" id="CP019070">
    <property type="protein sequence ID" value="APW66201.1"/>
    <property type="molecule type" value="Genomic_DNA"/>
</dbReference>
<reference evidence="1 2" key="1">
    <citation type="submission" date="2017-01" db="EMBL/GenBank/DDBJ databases">
        <title>Genome sequencing of Arcobacter sp. LPB0137.</title>
        <authorList>
            <person name="Lee G.-W."/>
            <person name="Yi H."/>
        </authorList>
    </citation>
    <scope>NUCLEOTIDE SEQUENCE [LARGE SCALE GENOMIC DNA]</scope>
    <source>
        <strain evidence="1 2">LPB0137</strain>
    </source>
</reference>
<organism evidence="1 2">
    <name type="scientific">Poseidonibacter parvus</name>
    <dbReference type="NCBI Taxonomy" id="1850254"/>
    <lineage>
        <taxon>Bacteria</taxon>
        <taxon>Pseudomonadati</taxon>
        <taxon>Campylobacterota</taxon>
        <taxon>Epsilonproteobacteria</taxon>
        <taxon>Campylobacterales</taxon>
        <taxon>Arcobacteraceae</taxon>
        <taxon>Poseidonibacter</taxon>
    </lineage>
</organism>
<name>A0A1P8KNS5_9BACT</name>
<dbReference type="RefSeq" id="WP_076087689.1">
    <property type="nucleotide sequence ID" value="NZ_CP019070.1"/>
</dbReference>
<dbReference type="Proteomes" id="UP000186074">
    <property type="component" value="Chromosome"/>
</dbReference>
<dbReference type="AlphaFoldDB" id="A0A1P8KNS5"/>
<evidence type="ECO:0000313" key="2">
    <source>
        <dbReference type="Proteomes" id="UP000186074"/>
    </source>
</evidence>
<accession>A0A1P8KNS5</accession>
<sequence>MYKKIIFFLLLSFSILNSRTINLYDIKEYKITEEKIAYKITAESKNINLKKLKKFKFYNKEKVIAESSYYLNGNLSTKELEIDFNKGYFLEGNFIMYALIGRYKNIKFKAEKAIFTKKRLKLDKVFIISNHKKYRKIRYTFEINN</sequence>
<evidence type="ECO:0000313" key="1">
    <source>
        <dbReference type="EMBL" id="APW66201.1"/>
    </source>
</evidence>